<gene>
    <name evidence="1" type="ORF">FHX37_1806</name>
</gene>
<dbReference type="EMBL" id="VFQC01000001">
    <property type="protein sequence ID" value="TQN31885.1"/>
    <property type="molecule type" value="Genomic_DNA"/>
</dbReference>
<dbReference type="RefSeq" id="WP_141923469.1">
    <property type="nucleotide sequence ID" value="NZ_VFQC01000001.1"/>
</dbReference>
<keyword evidence="2" id="KW-1185">Reference proteome</keyword>
<evidence type="ECO:0000313" key="2">
    <source>
        <dbReference type="Proteomes" id="UP000317422"/>
    </source>
</evidence>
<dbReference type="OrthoDB" id="4243321at2"/>
<organism evidence="1 2">
    <name type="scientific">Haloactinospora alba</name>
    <dbReference type="NCBI Taxonomy" id="405555"/>
    <lineage>
        <taxon>Bacteria</taxon>
        <taxon>Bacillati</taxon>
        <taxon>Actinomycetota</taxon>
        <taxon>Actinomycetes</taxon>
        <taxon>Streptosporangiales</taxon>
        <taxon>Nocardiopsidaceae</taxon>
        <taxon>Haloactinospora</taxon>
    </lineage>
</organism>
<reference evidence="1 2" key="1">
    <citation type="submission" date="2019-06" db="EMBL/GenBank/DDBJ databases">
        <title>Sequencing the genomes of 1000 actinobacteria strains.</title>
        <authorList>
            <person name="Klenk H.-P."/>
        </authorList>
    </citation>
    <scope>NUCLEOTIDE SEQUENCE [LARGE SCALE GENOMIC DNA]</scope>
    <source>
        <strain evidence="1 2">DSM 45015</strain>
    </source>
</reference>
<proteinExistence type="predicted"/>
<protein>
    <submittedName>
        <fullName evidence="1">Uncharacterized protein</fullName>
    </submittedName>
</protein>
<dbReference type="Proteomes" id="UP000317422">
    <property type="component" value="Unassembled WGS sequence"/>
</dbReference>
<sequence length="66" mass="7141">MSERAAPHYCPYCADEDLVPHEDEQRPDVTGAWACLSCARVFQVTFVGLRSAAFGGTEPAPRDGNA</sequence>
<accession>A0A543NJ61</accession>
<dbReference type="AlphaFoldDB" id="A0A543NJ61"/>
<evidence type="ECO:0000313" key="1">
    <source>
        <dbReference type="EMBL" id="TQN31885.1"/>
    </source>
</evidence>
<comment type="caution">
    <text evidence="1">The sequence shown here is derived from an EMBL/GenBank/DDBJ whole genome shotgun (WGS) entry which is preliminary data.</text>
</comment>
<name>A0A543NJ61_9ACTN</name>